<evidence type="ECO:0000259" key="1">
    <source>
        <dbReference type="Pfam" id="PF24831"/>
    </source>
</evidence>
<feature type="domain" description="DUF7715" evidence="1">
    <location>
        <begin position="1"/>
        <end position="124"/>
    </location>
</feature>
<dbReference type="InterPro" id="IPR056132">
    <property type="entry name" value="DUF7715"/>
</dbReference>
<organism evidence="2 3">
    <name type="scientific">Actinomycetospora aurantiaca</name>
    <dbReference type="NCBI Taxonomy" id="3129233"/>
    <lineage>
        <taxon>Bacteria</taxon>
        <taxon>Bacillati</taxon>
        <taxon>Actinomycetota</taxon>
        <taxon>Actinomycetes</taxon>
        <taxon>Pseudonocardiales</taxon>
        <taxon>Pseudonocardiaceae</taxon>
        <taxon>Actinomycetospora</taxon>
    </lineage>
</organism>
<evidence type="ECO:0000313" key="2">
    <source>
        <dbReference type="EMBL" id="MEJ2871630.1"/>
    </source>
</evidence>
<evidence type="ECO:0000313" key="3">
    <source>
        <dbReference type="Proteomes" id="UP001385809"/>
    </source>
</evidence>
<dbReference type="Proteomes" id="UP001385809">
    <property type="component" value="Unassembled WGS sequence"/>
</dbReference>
<dbReference type="EMBL" id="JBBEGN010000025">
    <property type="protein sequence ID" value="MEJ2871630.1"/>
    <property type="molecule type" value="Genomic_DNA"/>
</dbReference>
<keyword evidence="3" id="KW-1185">Reference proteome</keyword>
<sequence>MKVLVATGRTQGTRENDYHHAVEGELVRIDPPCRKDRDDPDGRCGCGRGFAGMNSQRATTTARVAEVPLTRDEYAEALRSSLEHDGYEPCTCRSTDEADALAELAATWPVGAVIERRLDQLARRVSPEEEVPA</sequence>
<dbReference type="Pfam" id="PF24831">
    <property type="entry name" value="DUF7715"/>
    <property type="match status" value="1"/>
</dbReference>
<accession>A0ABU8MWF1</accession>
<comment type="caution">
    <text evidence="2">The sequence shown here is derived from an EMBL/GenBank/DDBJ whole genome shotgun (WGS) entry which is preliminary data.</text>
</comment>
<reference evidence="2 3" key="1">
    <citation type="submission" date="2024-03" db="EMBL/GenBank/DDBJ databases">
        <title>Actinomycetospora sp. OC33-EN08, a novel actinomycete isolated from wild orchid (Aerides multiflora).</title>
        <authorList>
            <person name="Suriyachadkun C."/>
        </authorList>
    </citation>
    <scope>NUCLEOTIDE SEQUENCE [LARGE SCALE GENOMIC DNA]</scope>
    <source>
        <strain evidence="2 3">OC33-EN08</strain>
    </source>
</reference>
<proteinExistence type="predicted"/>
<dbReference type="RefSeq" id="WP_337698200.1">
    <property type="nucleotide sequence ID" value="NZ_JBBEGN010000025.1"/>
</dbReference>
<protein>
    <recommendedName>
        <fullName evidence="1">DUF7715 domain-containing protein</fullName>
    </recommendedName>
</protein>
<gene>
    <name evidence="2" type="ORF">WCD74_27975</name>
</gene>
<name>A0ABU8MWF1_9PSEU</name>